<gene>
    <name evidence="2" type="ORF">SG34_018445</name>
</gene>
<dbReference type="Pfam" id="PF01814">
    <property type="entry name" value="Hemerythrin"/>
    <property type="match status" value="1"/>
</dbReference>
<keyword evidence="3" id="KW-1185">Reference proteome</keyword>
<sequence>MSSIPDYMTAQHRHCDDVFSAAESAVALGNWPLAQREWKIFTRELEAHLEAEENILFPRFEQATGITQGPTMVMRSEHEQMRALVQQLTQALEAGDQEVYLGLSETLMVLMQQHNMKEEMMLYPMSQQHISDGEQTLNDIRQHCESDELQAV</sequence>
<dbReference type="GO" id="GO:0005886">
    <property type="term" value="C:plasma membrane"/>
    <property type="evidence" value="ECO:0007669"/>
    <property type="project" value="TreeGrafter"/>
</dbReference>
<name>A0AAE9YY52_9GAMM</name>
<dbReference type="EMBL" id="CP059733">
    <property type="protein sequence ID" value="WDE03371.1"/>
    <property type="molecule type" value="Genomic_DNA"/>
</dbReference>
<organism evidence="2 3">
    <name type="scientific">Thalassomonas viridans</name>
    <dbReference type="NCBI Taxonomy" id="137584"/>
    <lineage>
        <taxon>Bacteria</taxon>
        <taxon>Pseudomonadati</taxon>
        <taxon>Pseudomonadota</taxon>
        <taxon>Gammaproteobacteria</taxon>
        <taxon>Alteromonadales</taxon>
        <taxon>Colwelliaceae</taxon>
        <taxon>Thalassomonas</taxon>
    </lineage>
</organism>
<proteinExistence type="predicted"/>
<dbReference type="Proteomes" id="UP000032352">
    <property type="component" value="Chromosome"/>
</dbReference>
<reference evidence="2 3" key="1">
    <citation type="journal article" date="2015" name="Genome Announc.">
        <title>Draft Genome Sequences of Marine Isolates of Thalassomonas viridans and Thalassomonas actiniarum.</title>
        <authorList>
            <person name="Olonade I."/>
            <person name="van Zyl L.J."/>
            <person name="Trindade M."/>
        </authorList>
    </citation>
    <scope>NUCLEOTIDE SEQUENCE [LARGE SCALE GENOMIC DNA]</scope>
    <source>
        <strain evidence="2 3">XOM25</strain>
    </source>
</reference>
<dbReference type="KEGG" id="tvd:SG34_018445"/>
<dbReference type="AlphaFoldDB" id="A0AAE9YY52"/>
<dbReference type="PANTHER" id="PTHR39966:SF3">
    <property type="entry name" value="DUF438 DOMAIN-CONTAINING PROTEIN"/>
    <property type="match status" value="1"/>
</dbReference>
<feature type="domain" description="Hemerythrin-like" evidence="1">
    <location>
        <begin position="6"/>
        <end position="125"/>
    </location>
</feature>
<accession>A0AAE9YY52</accession>
<evidence type="ECO:0000313" key="2">
    <source>
        <dbReference type="EMBL" id="WDE03371.1"/>
    </source>
</evidence>
<dbReference type="RefSeq" id="WP_044837365.1">
    <property type="nucleotide sequence ID" value="NZ_CP059733.1"/>
</dbReference>
<dbReference type="InterPro" id="IPR012312">
    <property type="entry name" value="Hemerythrin-like"/>
</dbReference>
<reference evidence="2 3" key="2">
    <citation type="journal article" date="2022" name="Mar. Drugs">
        <title>Bioassay-Guided Fractionation Leads to the Detection of Cholic Acid Generated by the Rare Thalassomonas sp.</title>
        <authorList>
            <person name="Pheiffer F."/>
            <person name="Schneider Y.K."/>
            <person name="Hansen E.H."/>
            <person name="Andersen J.H."/>
            <person name="Isaksson J."/>
            <person name="Busche T."/>
            <person name="R C."/>
            <person name="Kalinowski J."/>
            <person name="Zyl L.V."/>
            <person name="Trindade M."/>
        </authorList>
    </citation>
    <scope>NUCLEOTIDE SEQUENCE [LARGE SCALE GENOMIC DNA]</scope>
    <source>
        <strain evidence="2 3">XOM25</strain>
    </source>
</reference>
<evidence type="ECO:0000259" key="1">
    <source>
        <dbReference type="Pfam" id="PF01814"/>
    </source>
</evidence>
<dbReference type="Gene3D" id="1.20.120.520">
    <property type="entry name" value="nmb1532 protein domain like"/>
    <property type="match status" value="1"/>
</dbReference>
<dbReference type="PANTHER" id="PTHR39966">
    <property type="entry name" value="BLL2471 PROTEIN-RELATED"/>
    <property type="match status" value="1"/>
</dbReference>
<evidence type="ECO:0000313" key="3">
    <source>
        <dbReference type="Proteomes" id="UP000032352"/>
    </source>
</evidence>
<protein>
    <submittedName>
        <fullName evidence="2">Hemerythrin domain-containing protein</fullName>
    </submittedName>
</protein>